<dbReference type="SUPFAM" id="SSF53448">
    <property type="entry name" value="Nucleotide-diphospho-sugar transferases"/>
    <property type="match status" value="1"/>
</dbReference>
<proteinExistence type="predicted"/>
<protein>
    <submittedName>
        <fullName evidence="4">Glycosyl transferase</fullName>
    </submittedName>
</protein>
<dbReference type="GO" id="GO:0016757">
    <property type="term" value="F:glycosyltransferase activity"/>
    <property type="evidence" value="ECO:0007669"/>
    <property type="project" value="UniProtKB-KW"/>
</dbReference>
<dbReference type="Proteomes" id="UP000095594">
    <property type="component" value="Unassembled WGS sequence"/>
</dbReference>
<gene>
    <name evidence="4" type="primary">kfoC_1</name>
    <name evidence="4" type="ORF">ERS852471_01967</name>
</gene>
<feature type="domain" description="Glycosyltransferase 2-like" evidence="3">
    <location>
        <begin position="4"/>
        <end position="117"/>
    </location>
</feature>
<accession>A0A174GVC4</accession>
<dbReference type="AlphaFoldDB" id="A0A174GVC4"/>
<dbReference type="Pfam" id="PF00535">
    <property type="entry name" value="Glycos_transf_2"/>
    <property type="match status" value="1"/>
</dbReference>
<evidence type="ECO:0000256" key="2">
    <source>
        <dbReference type="ARBA" id="ARBA00022679"/>
    </source>
</evidence>
<reference evidence="4 5" key="1">
    <citation type="submission" date="2015-09" db="EMBL/GenBank/DDBJ databases">
        <authorList>
            <consortium name="Pathogen Informatics"/>
        </authorList>
    </citation>
    <scope>NUCLEOTIDE SEQUENCE [LARGE SCALE GENOMIC DNA]</scope>
    <source>
        <strain evidence="4 5">2789STDY5834856</strain>
    </source>
</reference>
<sequence>MKVSVIIPVYNSEKYLDRCLNSLIKQSYSDIEVIIIDNGSKDNSINIIKEYSKNDNRIKMYTCNTSGASSARNLGLNNASGEYALFVDSDDYISEDYVEKMISYVKSKKTMVLCNNQEIWEDRIDERQLFENVDDEILSKEEVIKEIASGKAGLVCSKLIDLSIVKENNIQFDTNVKLSEDLLFFLEIAKYTEEFIHINESLYFYDRRNENSITRRYLENAWENQIYVLNKVEQILSQLNIKEEDKDLILCNKLKNCINFSIINELDDINFKNFKHKVRNIKEILNKKINVEKIEKKSYNSFQERVILSGIKAYSKSMWIIQLLFIFKVLIPIKYKIETIR</sequence>
<evidence type="ECO:0000259" key="3">
    <source>
        <dbReference type="Pfam" id="PF00535"/>
    </source>
</evidence>
<dbReference type="PANTHER" id="PTHR22916:SF51">
    <property type="entry name" value="GLYCOSYLTRANSFERASE EPSH-RELATED"/>
    <property type="match status" value="1"/>
</dbReference>
<dbReference type="RefSeq" id="WP_055266102.1">
    <property type="nucleotide sequence ID" value="NZ_CABIXQ010000012.1"/>
</dbReference>
<dbReference type="EMBL" id="CYZX01000012">
    <property type="protein sequence ID" value="CUO64996.1"/>
    <property type="molecule type" value="Genomic_DNA"/>
</dbReference>
<dbReference type="PANTHER" id="PTHR22916">
    <property type="entry name" value="GLYCOSYLTRANSFERASE"/>
    <property type="match status" value="1"/>
</dbReference>
<keyword evidence="1" id="KW-0328">Glycosyltransferase</keyword>
<dbReference type="Gene3D" id="3.90.550.10">
    <property type="entry name" value="Spore Coat Polysaccharide Biosynthesis Protein SpsA, Chain A"/>
    <property type="match status" value="1"/>
</dbReference>
<organism evidence="4 5">
    <name type="scientific">Clostridium disporicum</name>
    <dbReference type="NCBI Taxonomy" id="84024"/>
    <lineage>
        <taxon>Bacteria</taxon>
        <taxon>Bacillati</taxon>
        <taxon>Bacillota</taxon>
        <taxon>Clostridia</taxon>
        <taxon>Eubacteriales</taxon>
        <taxon>Clostridiaceae</taxon>
        <taxon>Clostridium</taxon>
    </lineage>
</organism>
<evidence type="ECO:0000313" key="4">
    <source>
        <dbReference type="EMBL" id="CUO64996.1"/>
    </source>
</evidence>
<name>A0A174GVC4_9CLOT</name>
<dbReference type="CDD" id="cd00761">
    <property type="entry name" value="Glyco_tranf_GTA_type"/>
    <property type="match status" value="1"/>
</dbReference>
<dbReference type="OrthoDB" id="9807674at2"/>
<evidence type="ECO:0000256" key="1">
    <source>
        <dbReference type="ARBA" id="ARBA00022676"/>
    </source>
</evidence>
<dbReference type="InterPro" id="IPR001173">
    <property type="entry name" value="Glyco_trans_2-like"/>
</dbReference>
<dbReference type="InterPro" id="IPR029044">
    <property type="entry name" value="Nucleotide-diphossugar_trans"/>
</dbReference>
<evidence type="ECO:0000313" key="5">
    <source>
        <dbReference type="Proteomes" id="UP000095594"/>
    </source>
</evidence>
<keyword evidence="2 4" id="KW-0808">Transferase</keyword>